<dbReference type="Proteomes" id="UP000287651">
    <property type="component" value="Unassembled WGS sequence"/>
</dbReference>
<comment type="caution">
    <text evidence="1">The sequence shown here is derived from an EMBL/GenBank/DDBJ whole genome shotgun (WGS) entry which is preliminary data.</text>
</comment>
<accession>A0A427A543</accession>
<evidence type="ECO:0000313" key="2">
    <source>
        <dbReference type="Proteomes" id="UP000287651"/>
    </source>
</evidence>
<name>A0A427A543_ENSVE</name>
<dbReference type="AlphaFoldDB" id="A0A427A543"/>
<sequence>MTHMVGGAVPSMEQREENYDPLAIPDVDKLNAQYLAVHGNAMLGRHLWLKTAPS</sequence>
<proteinExistence type="predicted"/>
<gene>
    <name evidence="1" type="ORF">B296_00013242</name>
</gene>
<reference evidence="1 2" key="1">
    <citation type="journal article" date="2014" name="Agronomy (Basel)">
        <title>A Draft Genome Sequence for Ensete ventricosum, the Drought-Tolerant Tree Against Hunger.</title>
        <authorList>
            <person name="Harrison J."/>
            <person name="Moore K.A."/>
            <person name="Paszkiewicz K."/>
            <person name="Jones T."/>
            <person name="Grant M."/>
            <person name="Ambacheew D."/>
            <person name="Muzemil S."/>
            <person name="Studholme D.J."/>
        </authorList>
    </citation>
    <scope>NUCLEOTIDE SEQUENCE [LARGE SCALE GENOMIC DNA]</scope>
</reference>
<protein>
    <submittedName>
        <fullName evidence="1">Uncharacterized protein</fullName>
    </submittedName>
</protein>
<dbReference type="EMBL" id="AMZH03003726">
    <property type="protein sequence ID" value="RRT71379.1"/>
    <property type="molecule type" value="Genomic_DNA"/>
</dbReference>
<evidence type="ECO:0000313" key="1">
    <source>
        <dbReference type="EMBL" id="RRT71379.1"/>
    </source>
</evidence>
<organism evidence="1 2">
    <name type="scientific">Ensete ventricosum</name>
    <name type="common">Abyssinian banana</name>
    <name type="synonym">Musa ensete</name>
    <dbReference type="NCBI Taxonomy" id="4639"/>
    <lineage>
        <taxon>Eukaryota</taxon>
        <taxon>Viridiplantae</taxon>
        <taxon>Streptophyta</taxon>
        <taxon>Embryophyta</taxon>
        <taxon>Tracheophyta</taxon>
        <taxon>Spermatophyta</taxon>
        <taxon>Magnoliopsida</taxon>
        <taxon>Liliopsida</taxon>
        <taxon>Zingiberales</taxon>
        <taxon>Musaceae</taxon>
        <taxon>Ensete</taxon>
    </lineage>
</organism>